<evidence type="ECO:0000256" key="1">
    <source>
        <dbReference type="ARBA" id="ARBA00004123"/>
    </source>
</evidence>
<evidence type="ECO:0000256" key="6">
    <source>
        <dbReference type="ARBA" id="ARBA00022490"/>
    </source>
</evidence>
<dbReference type="FunFam" id="3.90.190.10:FF:000063">
    <property type="entry name" value="Dual specificity phosphatase 23"/>
    <property type="match status" value="1"/>
</dbReference>
<dbReference type="PANTHER" id="PTHR23339">
    <property type="entry name" value="TYROSINE SPECIFIC PROTEIN PHOSPHATASE AND DUAL SPECIFICITY PROTEIN PHOSPHATASE"/>
    <property type="match status" value="1"/>
</dbReference>
<keyword evidence="6" id="KW-0963">Cytoplasm</keyword>
<dbReference type="Gene3D" id="3.90.190.10">
    <property type="entry name" value="Protein tyrosine phosphatase superfamily"/>
    <property type="match status" value="1"/>
</dbReference>
<reference evidence="17" key="2">
    <citation type="submission" date="2020-05" db="UniProtKB">
        <authorList>
            <consortium name="Ensembl"/>
        </authorList>
    </citation>
    <scope>IDENTIFICATION</scope>
</reference>
<dbReference type="AlphaFoldDB" id="A0A6I8Q233"/>
<keyword evidence="8" id="KW-0904">Protein phosphatase</keyword>
<dbReference type="InterPro" id="IPR057023">
    <property type="entry name" value="PTP-SAK"/>
</dbReference>
<comment type="function">
    <text evidence="12">Protein phosphatase that mediates dephosphorylation of proteins phosphorylated on Tyr and Ser/Thr residues. In vitro, it can dephosphorylate p44-ERK1 (MAPK3) but not p54 SAPK-beta (MAPK10) in vitro. Able to enhance activation of JNK and p38 (MAPK14).</text>
</comment>
<comment type="catalytic activity">
    <reaction evidence="11">
        <text>O-phospho-L-threonyl-[protein] + H2O = L-threonyl-[protein] + phosphate</text>
        <dbReference type="Rhea" id="RHEA:47004"/>
        <dbReference type="Rhea" id="RHEA-COMP:11060"/>
        <dbReference type="Rhea" id="RHEA-COMP:11605"/>
        <dbReference type="ChEBI" id="CHEBI:15377"/>
        <dbReference type="ChEBI" id="CHEBI:30013"/>
        <dbReference type="ChEBI" id="CHEBI:43474"/>
        <dbReference type="ChEBI" id="CHEBI:61977"/>
        <dbReference type="EC" id="3.1.3.16"/>
    </reaction>
</comment>
<evidence type="ECO:0000256" key="2">
    <source>
        <dbReference type="ARBA" id="ARBA00004514"/>
    </source>
</evidence>
<comment type="subcellular location">
    <subcellularLocation>
        <location evidence="2">Cytoplasm</location>
        <location evidence="2">Cytosol</location>
    </subcellularLocation>
    <subcellularLocation>
        <location evidence="1">Nucleus</location>
    </subcellularLocation>
</comment>
<comment type="catalytic activity">
    <reaction evidence="10">
        <text>O-phospho-L-seryl-[protein] + H2O = L-seryl-[protein] + phosphate</text>
        <dbReference type="Rhea" id="RHEA:20629"/>
        <dbReference type="Rhea" id="RHEA-COMP:9863"/>
        <dbReference type="Rhea" id="RHEA-COMP:11604"/>
        <dbReference type="ChEBI" id="CHEBI:15377"/>
        <dbReference type="ChEBI" id="CHEBI:29999"/>
        <dbReference type="ChEBI" id="CHEBI:43474"/>
        <dbReference type="ChEBI" id="CHEBI:83421"/>
        <dbReference type="EC" id="3.1.3.16"/>
    </reaction>
</comment>
<dbReference type="EC" id="3.1.3.16" evidence="5"/>
<evidence type="ECO:0000256" key="12">
    <source>
        <dbReference type="ARBA" id="ARBA00053915"/>
    </source>
</evidence>
<name>A0A6I8Q233_XENTR</name>
<feature type="domain" description="Tyrosine-protein phosphatase" evidence="15">
    <location>
        <begin position="52"/>
        <end position="195"/>
    </location>
</feature>
<organism evidence="17">
    <name type="scientific">Xenopus tropicalis</name>
    <name type="common">Western clawed frog</name>
    <name type="synonym">Silurana tropicalis</name>
    <dbReference type="NCBI Taxonomy" id="8364"/>
    <lineage>
        <taxon>Eukaryota</taxon>
        <taxon>Metazoa</taxon>
        <taxon>Chordata</taxon>
        <taxon>Craniata</taxon>
        <taxon>Vertebrata</taxon>
        <taxon>Euteleostomi</taxon>
        <taxon>Amphibia</taxon>
        <taxon>Batrachia</taxon>
        <taxon>Anura</taxon>
        <taxon>Pipoidea</taxon>
        <taxon>Pipidae</taxon>
        <taxon>Xenopodinae</taxon>
        <taxon>Xenopus</taxon>
        <taxon>Silurana</taxon>
    </lineage>
</organism>
<evidence type="ECO:0000256" key="3">
    <source>
        <dbReference type="ARBA" id="ARBA00008601"/>
    </source>
</evidence>
<dbReference type="CDD" id="cd14504">
    <property type="entry name" value="DUSP23"/>
    <property type="match status" value="1"/>
</dbReference>
<evidence type="ECO:0000256" key="5">
    <source>
        <dbReference type="ARBA" id="ARBA00013081"/>
    </source>
</evidence>
<evidence type="ECO:0000256" key="11">
    <source>
        <dbReference type="ARBA" id="ARBA00048336"/>
    </source>
</evidence>
<dbReference type="SMART" id="SM00404">
    <property type="entry name" value="PTPc_motif"/>
    <property type="match status" value="1"/>
</dbReference>
<dbReference type="PROSITE" id="PS00383">
    <property type="entry name" value="TYR_PHOSPHATASE_1"/>
    <property type="match status" value="1"/>
</dbReference>
<dbReference type="GO" id="GO:0004725">
    <property type="term" value="F:protein tyrosine phosphatase activity"/>
    <property type="evidence" value="ECO:0007669"/>
    <property type="project" value="UniProtKB-EC"/>
</dbReference>
<evidence type="ECO:0000256" key="4">
    <source>
        <dbReference type="ARBA" id="ARBA00013064"/>
    </source>
</evidence>
<comment type="similarity">
    <text evidence="3">Belongs to the protein-tyrosine phosphatase family. Non-receptor class dual specificity subfamily.</text>
</comment>
<dbReference type="GeneTree" id="ENSGT00940000161329"/>
<evidence type="ECO:0000256" key="7">
    <source>
        <dbReference type="ARBA" id="ARBA00022801"/>
    </source>
</evidence>
<dbReference type="GO" id="GO:0005829">
    <property type="term" value="C:cytosol"/>
    <property type="evidence" value="ECO:0007669"/>
    <property type="project" value="UniProtKB-SubCell"/>
</dbReference>
<evidence type="ECO:0000259" key="15">
    <source>
        <dbReference type="PROSITE" id="PS50054"/>
    </source>
</evidence>
<dbReference type="InterPro" id="IPR016130">
    <property type="entry name" value="Tyr_Pase_AS"/>
</dbReference>
<dbReference type="GO" id="GO:0005634">
    <property type="term" value="C:nucleus"/>
    <property type="evidence" value="ECO:0007669"/>
    <property type="project" value="UniProtKB-SubCell"/>
</dbReference>
<dbReference type="SMART" id="SM00195">
    <property type="entry name" value="DSPc"/>
    <property type="match status" value="1"/>
</dbReference>
<dbReference type="Pfam" id="PF22784">
    <property type="entry name" value="PTP-SAK"/>
    <property type="match status" value="1"/>
</dbReference>
<dbReference type="FunCoup" id="A0A6I8Q233">
    <property type="interactions" value="398"/>
</dbReference>
<evidence type="ECO:0000256" key="10">
    <source>
        <dbReference type="ARBA" id="ARBA00047761"/>
    </source>
</evidence>
<evidence type="ECO:0000313" key="17">
    <source>
        <dbReference type="Ensembl" id="ENSXETP00000066314"/>
    </source>
</evidence>
<reference evidence="17" key="1">
    <citation type="journal article" date="2010" name="Science">
        <title>The genome of the Western clawed frog Xenopus tropicalis.</title>
        <authorList>
            <person name="Hellsten U."/>
            <person name="Harland R.M."/>
            <person name="Gilchrist M.J."/>
            <person name="Hendrix D."/>
            <person name="Jurka J."/>
            <person name="Kapitonov V."/>
            <person name="Ovcharenko I."/>
            <person name="Putnam N.H."/>
            <person name="Shu S."/>
            <person name="Taher L."/>
            <person name="Blitz I.L."/>
            <person name="Blumberg B."/>
            <person name="Dichmann D.S."/>
            <person name="Dubchak I."/>
            <person name="Amaya E."/>
            <person name="Detter J.C."/>
            <person name="Fletcher R."/>
            <person name="Gerhard D.S."/>
            <person name="Goodstein D."/>
            <person name="Graves T."/>
            <person name="Grigoriev I.V."/>
            <person name="Grimwood J."/>
            <person name="Kawashima T."/>
            <person name="Lindquist E."/>
            <person name="Lucas S.M."/>
            <person name="Mead P.E."/>
            <person name="Mitros T."/>
            <person name="Ogino H."/>
            <person name="Ohta Y."/>
            <person name="Poliakov A.V."/>
            <person name="Pollet N."/>
            <person name="Robert J."/>
            <person name="Salamov A."/>
            <person name="Sater A.K."/>
            <person name="Schmutz J."/>
            <person name="Terry A."/>
            <person name="Vize P.D."/>
            <person name="Warren W.C."/>
            <person name="Wells D."/>
            <person name="Wills A."/>
            <person name="Wilson R.K."/>
            <person name="Zimmerman L.B."/>
            <person name="Zorn A.M."/>
            <person name="Grainger R."/>
            <person name="Grammer T."/>
            <person name="Khokha M.K."/>
            <person name="Richardson P.M."/>
            <person name="Rokhsar D.S."/>
        </authorList>
    </citation>
    <scope>NUCLEOTIDE SEQUENCE [LARGE SCALE GENOMIC DNA]</scope>
    <source>
        <strain evidence="17">Nigerian</strain>
    </source>
</reference>
<proteinExistence type="inferred from homology"/>
<keyword evidence="7" id="KW-0378">Hydrolase</keyword>
<evidence type="ECO:0000259" key="16">
    <source>
        <dbReference type="PROSITE" id="PS50056"/>
    </source>
</evidence>
<dbReference type="InterPro" id="IPR000387">
    <property type="entry name" value="Tyr_Pase_dom"/>
</dbReference>
<dbReference type="EC" id="3.1.3.48" evidence="4"/>
<feature type="domain" description="Tyrosine specific protein phosphatases" evidence="16">
    <location>
        <begin position="120"/>
        <end position="185"/>
    </location>
</feature>
<dbReference type="PROSITE" id="PS50054">
    <property type="entry name" value="TYR_PHOSPHATASE_DUAL"/>
    <property type="match status" value="1"/>
</dbReference>
<evidence type="ECO:0000256" key="14">
    <source>
        <dbReference type="ARBA" id="ARBA00081937"/>
    </source>
</evidence>
<accession>A0A6I8Q233</accession>
<dbReference type="InParanoid" id="A0A6I8Q233"/>
<protein>
    <recommendedName>
        <fullName evidence="13">Dual specificity protein phosphatase 23</fullName>
        <ecNumber evidence="5">3.1.3.16</ecNumber>
        <ecNumber evidence="4">3.1.3.48</ecNumber>
    </recommendedName>
    <alternativeName>
        <fullName evidence="14">Low molecular mass dual specificity phosphatase 3</fullName>
    </alternativeName>
</protein>
<dbReference type="InterPro" id="IPR020422">
    <property type="entry name" value="TYR_PHOSPHATASE_DUAL_dom"/>
</dbReference>
<dbReference type="SUPFAM" id="SSF52799">
    <property type="entry name" value="(Phosphotyrosine protein) phosphatases II"/>
    <property type="match status" value="1"/>
</dbReference>
<evidence type="ECO:0000256" key="13">
    <source>
        <dbReference type="ARBA" id="ARBA00068789"/>
    </source>
</evidence>
<dbReference type="Ensembl" id="ENSXETT00000086908">
    <property type="protein sequence ID" value="ENSXETP00000066314"/>
    <property type="gene ID" value="ENSXETG00000038516"/>
</dbReference>
<dbReference type="GO" id="GO:0004722">
    <property type="term" value="F:protein serine/threonine phosphatase activity"/>
    <property type="evidence" value="ECO:0007669"/>
    <property type="project" value="UniProtKB-EC"/>
</dbReference>
<keyword evidence="9" id="KW-0539">Nucleus</keyword>
<dbReference type="InterPro" id="IPR029021">
    <property type="entry name" value="Prot-tyrosine_phosphatase-like"/>
</dbReference>
<evidence type="ECO:0000256" key="9">
    <source>
        <dbReference type="ARBA" id="ARBA00023242"/>
    </source>
</evidence>
<dbReference type="Bgee" id="ENSXETG00000038516">
    <property type="expression patterns" value="Expressed in skeletal muscle tissue and 13 other cell types or tissues"/>
</dbReference>
<dbReference type="InterPro" id="IPR003595">
    <property type="entry name" value="Tyr_Pase_cat"/>
</dbReference>
<sequence length="195" mass="21926">MSHAPLPLQVLLLADSPWAVSYDVRGRRGELSQSALLRLTLTSEMPPVPPHNFSWVEPGLLAGMAMPRLPAHYEYLYENGIRHLITLTEHKPPYHDTCPGITLHRIRILDFCAPSLEQIKNFLKIVDDAKAKGEAVGVHCLHGFGRTGTMLACYLVKVRKITGVDAINEIRSLRRGSIETTEQEKAIIQFHHHIK</sequence>
<dbReference type="PROSITE" id="PS50056">
    <property type="entry name" value="TYR_PHOSPHATASE_2"/>
    <property type="match status" value="1"/>
</dbReference>
<evidence type="ECO:0000256" key="8">
    <source>
        <dbReference type="ARBA" id="ARBA00022912"/>
    </source>
</evidence>
<dbReference type="InterPro" id="IPR050561">
    <property type="entry name" value="PTP"/>
</dbReference>